<evidence type="ECO:0000313" key="7">
    <source>
        <dbReference type="EMBL" id="WNF00037.1"/>
    </source>
</evidence>
<dbReference type="SMART" id="SM00421">
    <property type="entry name" value="HTH_LUXR"/>
    <property type="match status" value="1"/>
</dbReference>
<dbReference type="PANTHER" id="PTHR43214:SF24">
    <property type="entry name" value="TRANSCRIPTIONAL REGULATORY PROTEIN NARL-RELATED"/>
    <property type="match status" value="1"/>
</dbReference>
<dbReference type="PRINTS" id="PR00038">
    <property type="entry name" value="HTHLUXR"/>
</dbReference>
<dbReference type="SUPFAM" id="SSF46894">
    <property type="entry name" value="C-terminal effector domain of the bipartite response regulators"/>
    <property type="match status" value="1"/>
</dbReference>
<evidence type="ECO:0000256" key="2">
    <source>
        <dbReference type="ARBA" id="ARBA00023125"/>
    </source>
</evidence>
<keyword evidence="4" id="KW-0597">Phosphoprotein</keyword>
<dbReference type="InterPro" id="IPR016032">
    <property type="entry name" value="Sig_transdc_resp-reg_C-effctor"/>
</dbReference>
<dbReference type="PANTHER" id="PTHR43214">
    <property type="entry name" value="TWO-COMPONENT RESPONSE REGULATOR"/>
    <property type="match status" value="1"/>
</dbReference>
<dbReference type="EMBL" id="CP117522">
    <property type="protein sequence ID" value="WNF00037.1"/>
    <property type="molecule type" value="Genomic_DNA"/>
</dbReference>
<evidence type="ECO:0000259" key="6">
    <source>
        <dbReference type="PROSITE" id="PS50110"/>
    </source>
</evidence>
<reference evidence="7 8" key="1">
    <citation type="submission" date="2023-02" db="EMBL/GenBank/DDBJ databases">
        <title>Streptomyces sp. SCA4-21 with antifungal activity against Fusarium oxysporum f. sp. cubense, Streptomyces sp. SCA2-17 with antifungal activity against Fusarium oxysporum f. sp. cubense.</title>
        <authorList>
            <person name="Qi D."/>
        </authorList>
    </citation>
    <scope>NUCLEOTIDE SEQUENCE [LARGE SCALE GENOMIC DNA]</scope>
    <source>
        <strain evidence="7 8">SCA4-21</strain>
    </source>
</reference>
<evidence type="ECO:0000256" key="4">
    <source>
        <dbReference type="PROSITE-ProRule" id="PRU00169"/>
    </source>
</evidence>
<dbReference type="Proteomes" id="UP001305606">
    <property type="component" value="Chromosome"/>
</dbReference>
<dbReference type="InterPro" id="IPR000792">
    <property type="entry name" value="Tscrpt_reg_LuxR_C"/>
</dbReference>
<feature type="modified residue" description="4-aspartylphosphate" evidence="4">
    <location>
        <position position="55"/>
    </location>
</feature>
<sequence length="234" mass="25175">MSIEVVVCAPRAITREGLRTMLSAAPRVSVVDVTTDPRDSFAVWRTTHSDLVVADLSATSGEMGEVMRWLGADSEVCPPVLAVSHETTAAATNALLESGVRGVIAGDADSVEMIRAVEAVANGDIYVMPSLAGDLINWLRARTAIVDRVLQVRAQILTRREREIVVTLALGNSLDDTARTLFISSSTVRTHLYRIRQKLHVRDRAELVSFAFRAGIVSPLDGVCAGSTSYTPSA</sequence>
<dbReference type="Gene3D" id="3.40.50.2300">
    <property type="match status" value="1"/>
</dbReference>
<name>A0ABY9V5W0_9ACTN</name>
<protein>
    <submittedName>
        <fullName evidence="7">Response regulator transcription factor</fullName>
    </submittedName>
</protein>
<keyword evidence="3" id="KW-0804">Transcription</keyword>
<dbReference type="InterPro" id="IPR039420">
    <property type="entry name" value="WalR-like"/>
</dbReference>
<dbReference type="Pfam" id="PF00196">
    <property type="entry name" value="GerE"/>
    <property type="match status" value="1"/>
</dbReference>
<feature type="domain" description="HTH luxR-type" evidence="5">
    <location>
        <begin position="150"/>
        <end position="215"/>
    </location>
</feature>
<keyword evidence="1" id="KW-0805">Transcription regulation</keyword>
<dbReference type="PROSITE" id="PS50043">
    <property type="entry name" value="HTH_LUXR_2"/>
    <property type="match status" value="1"/>
</dbReference>
<dbReference type="RefSeq" id="WP_311038467.1">
    <property type="nucleotide sequence ID" value="NZ_CP117522.1"/>
</dbReference>
<gene>
    <name evidence="7" type="ORF">PS467_34310</name>
</gene>
<dbReference type="InterPro" id="IPR001789">
    <property type="entry name" value="Sig_transdc_resp-reg_receiver"/>
</dbReference>
<dbReference type="PROSITE" id="PS50110">
    <property type="entry name" value="RESPONSE_REGULATORY"/>
    <property type="match status" value="1"/>
</dbReference>
<keyword evidence="2" id="KW-0238">DNA-binding</keyword>
<accession>A0ABY9V5W0</accession>
<feature type="domain" description="Response regulatory" evidence="6">
    <location>
        <begin position="4"/>
        <end position="121"/>
    </location>
</feature>
<dbReference type="SUPFAM" id="SSF52172">
    <property type="entry name" value="CheY-like"/>
    <property type="match status" value="1"/>
</dbReference>
<evidence type="ECO:0000259" key="5">
    <source>
        <dbReference type="PROSITE" id="PS50043"/>
    </source>
</evidence>
<dbReference type="CDD" id="cd06170">
    <property type="entry name" value="LuxR_C_like"/>
    <property type="match status" value="1"/>
</dbReference>
<dbReference type="InterPro" id="IPR011006">
    <property type="entry name" value="CheY-like_superfamily"/>
</dbReference>
<keyword evidence="8" id="KW-1185">Reference proteome</keyword>
<evidence type="ECO:0000256" key="1">
    <source>
        <dbReference type="ARBA" id="ARBA00023015"/>
    </source>
</evidence>
<evidence type="ECO:0000313" key="8">
    <source>
        <dbReference type="Proteomes" id="UP001305606"/>
    </source>
</evidence>
<proteinExistence type="predicted"/>
<organism evidence="7 8">
    <name type="scientific">Streptomyces luomodiensis</name>
    <dbReference type="NCBI Taxonomy" id="3026192"/>
    <lineage>
        <taxon>Bacteria</taxon>
        <taxon>Bacillati</taxon>
        <taxon>Actinomycetota</taxon>
        <taxon>Actinomycetes</taxon>
        <taxon>Kitasatosporales</taxon>
        <taxon>Streptomycetaceae</taxon>
        <taxon>Streptomyces</taxon>
    </lineage>
</organism>
<evidence type="ECO:0000256" key="3">
    <source>
        <dbReference type="ARBA" id="ARBA00023163"/>
    </source>
</evidence>